<dbReference type="InterPro" id="IPR046670">
    <property type="entry name" value="DUF6540"/>
</dbReference>
<keyword evidence="3" id="KW-1185">Reference proteome</keyword>
<sequence length="170" mass="18994">MTARPIYLISSRNAEFQRAHFAIFVPATTEPEQGTLIQAVGAPMTGYHLEFKRNYSPVNDTQEHFSLIRLGEIDTENIVDPNTDIKSTDFEPQGNIEIAASQISPPGISENFLAPVNDSNNKRCQEWTMEYIRHLVGKRLLGSEAIQIVQSKRDPPSHGVGIQASMRRSS</sequence>
<accession>A0A1V6TA57</accession>
<organism evidence="2 3">
    <name type="scientific">Penicillium steckii</name>
    <dbReference type="NCBI Taxonomy" id="303698"/>
    <lineage>
        <taxon>Eukaryota</taxon>
        <taxon>Fungi</taxon>
        <taxon>Dikarya</taxon>
        <taxon>Ascomycota</taxon>
        <taxon>Pezizomycotina</taxon>
        <taxon>Eurotiomycetes</taxon>
        <taxon>Eurotiomycetidae</taxon>
        <taxon>Eurotiales</taxon>
        <taxon>Aspergillaceae</taxon>
        <taxon>Penicillium</taxon>
    </lineage>
</organism>
<evidence type="ECO:0000313" key="2">
    <source>
        <dbReference type="EMBL" id="OQE23252.1"/>
    </source>
</evidence>
<evidence type="ECO:0000256" key="1">
    <source>
        <dbReference type="SAM" id="MobiDB-lite"/>
    </source>
</evidence>
<gene>
    <name evidence="2" type="ORF">PENSTE_c009G10293</name>
</gene>
<reference evidence="3" key="1">
    <citation type="journal article" date="2017" name="Nat. Microbiol.">
        <title>Global analysis of biosynthetic gene clusters reveals vast potential of secondary metabolite production in Penicillium species.</title>
        <authorList>
            <person name="Nielsen J.C."/>
            <person name="Grijseels S."/>
            <person name="Prigent S."/>
            <person name="Ji B."/>
            <person name="Dainat J."/>
            <person name="Nielsen K.F."/>
            <person name="Frisvad J.C."/>
            <person name="Workman M."/>
            <person name="Nielsen J."/>
        </authorList>
    </citation>
    <scope>NUCLEOTIDE SEQUENCE [LARGE SCALE GENOMIC DNA]</scope>
    <source>
        <strain evidence="3">IBT 24891</strain>
    </source>
</reference>
<dbReference type="STRING" id="303698.A0A1V6TA57"/>
<dbReference type="Proteomes" id="UP000191285">
    <property type="component" value="Unassembled WGS sequence"/>
</dbReference>
<protein>
    <submittedName>
        <fullName evidence="2">Uncharacterized protein</fullName>
    </submittedName>
</protein>
<comment type="caution">
    <text evidence="2">The sequence shown here is derived from an EMBL/GenBank/DDBJ whole genome shotgun (WGS) entry which is preliminary data.</text>
</comment>
<dbReference type="EMBL" id="MLKD01000009">
    <property type="protein sequence ID" value="OQE23252.1"/>
    <property type="molecule type" value="Genomic_DNA"/>
</dbReference>
<feature type="region of interest" description="Disordered" evidence="1">
    <location>
        <begin position="150"/>
        <end position="170"/>
    </location>
</feature>
<name>A0A1V6TA57_9EURO</name>
<dbReference type="AlphaFoldDB" id="A0A1V6TA57"/>
<dbReference type="Pfam" id="PF20174">
    <property type="entry name" value="DUF6540"/>
    <property type="match status" value="1"/>
</dbReference>
<dbReference type="OrthoDB" id="1658288at2759"/>
<evidence type="ECO:0000313" key="3">
    <source>
        <dbReference type="Proteomes" id="UP000191285"/>
    </source>
</evidence>
<proteinExistence type="predicted"/>